<protein>
    <submittedName>
        <fullName evidence="5">Diguanylate cyclase (GGDEF) domain-containing protein</fullName>
    </submittedName>
</protein>
<evidence type="ECO:0000313" key="6">
    <source>
        <dbReference type="Proteomes" id="UP000198612"/>
    </source>
</evidence>
<keyword evidence="1" id="KW-0472">Membrane</keyword>
<dbReference type="InterPro" id="IPR050706">
    <property type="entry name" value="Cyclic-di-GMP_PDE-like"/>
</dbReference>
<dbReference type="Proteomes" id="UP000199519">
    <property type="component" value="Unassembled WGS sequence"/>
</dbReference>
<dbReference type="InterPro" id="IPR029787">
    <property type="entry name" value="Nucleotide_cyclase"/>
</dbReference>
<dbReference type="InterPro" id="IPR001633">
    <property type="entry name" value="EAL_dom"/>
</dbReference>
<gene>
    <name evidence="4" type="ORF">SAMN04488598_1426</name>
    <name evidence="5" type="ORF">SAMN04515652_1436</name>
</gene>
<dbReference type="Proteomes" id="UP000198612">
    <property type="component" value="Unassembled WGS sequence"/>
</dbReference>
<dbReference type="InterPro" id="IPR035919">
    <property type="entry name" value="EAL_sf"/>
</dbReference>
<dbReference type="CDD" id="cd01948">
    <property type="entry name" value="EAL"/>
    <property type="match status" value="1"/>
</dbReference>
<evidence type="ECO:0000259" key="3">
    <source>
        <dbReference type="PROSITE" id="PS50887"/>
    </source>
</evidence>
<proteinExistence type="predicted"/>
<dbReference type="SUPFAM" id="SSF55073">
    <property type="entry name" value="Nucleotide cyclase"/>
    <property type="match status" value="1"/>
</dbReference>
<dbReference type="Gene3D" id="3.20.20.450">
    <property type="entry name" value="EAL domain"/>
    <property type="match status" value="1"/>
</dbReference>
<dbReference type="PROSITE" id="PS50883">
    <property type="entry name" value="EAL"/>
    <property type="match status" value="1"/>
</dbReference>
<evidence type="ECO:0000313" key="5">
    <source>
        <dbReference type="EMBL" id="SET22493.1"/>
    </source>
</evidence>
<feature type="transmembrane region" description="Helical" evidence="1">
    <location>
        <begin position="65"/>
        <end position="83"/>
    </location>
</feature>
<evidence type="ECO:0000313" key="7">
    <source>
        <dbReference type="Proteomes" id="UP000199519"/>
    </source>
</evidence>
<dbReference type="SUPFAM" id="SSF141868">
    <property type="entry name" value="EAL domain-like"/>
    <property type="match status" value="1"/>
</dbReference>
<dbReference type="EMBL" id="FNBJ01000042">
    <property type="protein sequence ID" value="SDG06072.1"/>
    <property type="molecule type" value="Genomic_DNA"/>
</dbReference>
<dbReference type="GO" id="GO:0071111">
    <property type="term" value="F:cyclic-guanylate-specific phosphodiesterase activity"/>
    <property type="evidence" value="ECO:0007669"/>
    <property type="project" value="InterPro"/>
</dbReference>
<keyword evidence="1" id="KW-1133">Transmembrane helix</keyword>
<evidence type="ECO:0000313" key="4">
    <source>
        <dbReference type="EMBL" id="SDG06072.1"/>
    </source>
</evidence>
<feature type="transmembrane region" description="Helical" evidence="1">
    <location>
        <begin position="115"/>
        <end position="134"/>
    </location>
</feature>
<sequence>MRVGWIMKKKRFFSFLKNEINSISFKDLANNKSFILINSFYIIAAVFLLIVHSINLNGFNISADIIKGLISQLQILVLLYLSLNFKETGIAAALVLNVFSQSSMIAVMIMENTFIYMPGLIAYTTFLIVIFLIYNYQHEINSKVDELESEKEKLHHLAYHDSLTKIANREMLIKELDHLSSLAKNNEINYNLIFIDIKNFKRINESWGFEIGDYILKESAQRLKKIIYDSDLIGRLGGDEFAVVVNQQLGKKQLNRYIRSIKRELEKPYKYKNKEVVLNSNFGISTFPQDGKNSKEIIRSADIAMYKAKTNVDKEIEFFAEHMEREVVMDVQLEDALKKAIRNEEFYLMFQPQYKTDGKELRGFEVLLRLHSSKLGSISPAIFIPEAEKSGLIKEIGDWVVRSSIQKFNKLKNNFKQKVILSINISAVQLTDPQFLDQIEDIIKTEKPEGFEIEFEITESHFISDQEQVIDVLYRLKDLGIGIALDDFGTGYASLSYLQHIPLDILKIDKSFIDLISHNSTREKMMVAPLIEMSHQWGVKVIAEGVETVEQLHYLEDHNCDYVQGFLFNKPLSEHQITKSF</sequence>
<keyword evidence="7" id="KW-1185">Reference proteome</keyword>
<dbReference type="Gene3D" id="3.30.70.270">
    <property type="match status" value="1"/>
</dbReference>
<feature type="transmembrane region" description="Helical" evidence="1">
    <location>
        <begin position="90"/>
        <end position="109"/>
    </location>
</feature>
<accession>A0A1I0CSJ2</accession>
<feature type="domain" description="GGDEF" evidence="3">
    <location>
        <begin position="188"/>
        <end position="321"/>
    </location>
</feature>
<evidence type="ECO:0000259" key="2">
    <source>
        <dbReference type="PROSITE" id="PS50883"/>
    </source>
</evidence>
<dbReference type="Pfam" id="PF00563">
    <property type="entry name" value="EAL"/>
    <property type="match status" value="1"/>
</dbReference>
<dbReference type="Pfam" id="PF00990">
    <property type="entry name" value="GGDEF"/>
    <property type="match status" value="1"/>
</dbReference>
<dbReference type="PANTHER" id="PTHR33121">
    <property type="entry name" value="CYCLIC DI-GMP PHOSPHODIESTERASE PDEF"/>
    <property type="match status" value="1"/>
</dbReference>
<dbReference type="AlphaFoldDB" id="A0A1I0CSJ2"/>
<dbReference type="PANTHER" id="PTHR33121:SF71">
    <property type="entry name" value="OXYGEN SENSOR PROTEIN DOSP"/>
    <property type="match status" value="1"/>
</dbReference>
<name>A0A1I0CSJ2_9FIRM</name>
<dbReference type="EMBL" id="FOHG01000043">
    <property type="protein sequence ID" value="SET22493.1"/>
    <property type="molecule type" value="Genomic_DNA"/>
</dbReference>
<reference evidence="6 7" key="1">
    <citation type="submission" date="2016-10" db="EMBL/GenBank/DDBJ databases">
        <authorList>
            <person name="Varghese N."/>
            <person name="Submissions S."/>
        </authorList>
    </citation>
    <scope>NUCLEOTIDE SEQUENCE [LARGE SCALE GENOMIC DNA]</scope>
    <source>
        <strain evidence="4 7">WG2</strain>
        <strain evidence="5 6">WG5</strain>
    </source>
</reference>
<feature type="transmembrane region" description="Helical" evidence="1">
    <location>
        <begin position="34"/>
        <end position="53"/>
    </location>
</feature>
<evidence type="ECO:0000256" key="1">
    <source>
        <dbReference type="SAM" id="Phobius"/>
    </source>
</evidence>
<dbReference type="SMART" id="SM00052">
    <property type="entry name" value="EAL"/>
    <property type="match status" value="1"/>
</dbReference>
<dbReference type="NCBIfam" id="TIGR00254">
    <property type="entry name" value="GGDEF"/>
    <property type="match status" value="1"/>
</dbReference>
<feature type="domain" description="EAL" evidence="2">
    <location>
        <begin position="330"/>
        <end position="581"/>
    </location>
</feature>
<dbReference type="PROSITE" id="PS50887">
    <property type="entry name" value="GGDEF"/>
    <property type="match status" value="1"/>
</dbReference>
<dbReference type="CDD" id="cd01949">
    <property type="entry name" value="GGDEF"/>
    <property type="match status" value="1"/>
</dbReference>
<keyword evidence="1" id="KW-0812">Transmembrane</keyword>
<dbReference type="InterPro" id="IPR043128">
    <property type="entry name" value="Rev_trsase/Diguanyl_cyclase"/>
</dbReference>
<dbReference type="SMART" id="SM00267">
    <property type="entry name" value="GGDEF"/>
    <property type="match status" value="1"/>
</dbReference>
<organism evidence="5 6">
    <name type="scientific">Halanaerobium congolense</name>
    <dbReference type="NCBI Taxonomy" id="54121"/>
    <lineage>
        <taxon>Bacteria</taxon>
        <taxon>Bacillati</taxon>
        <taxon>Bacillota</taxon>
        <taxon>Clostridia</taxon>
        <taxon>Halanaerobiales</taxon>
        <taxon>Halanaerobiaceae</taxon>
        <taxon>Halanaerobium</taxon>
    </lineage>
</organism>
<dbReference type="InterPro" id="IPR000160">
    <property type="entry name" value="GGDEF_dom"/>
</dbReference>